<feature type="transmembrane region" description="Helical" evidence="3">
    <location>
        <begin position="46"/>
        <end position="66"/>
    </location>
</feature>
<comment type="subcellular location">
    <subcellularLocation>
        <location evidence="1">Membrane</location>
        <topology evidence="1">Multi-pass membrane protein</topology>
    </subcellularLocation>
</comment>
<evidence type="ECO:0000256" key="1">
    <source>
        <dbReference type="ARBA" id="ARBA00004141"/>
    </source>
</evidence>
<gene>
    <name evidence="4" type="ORF">SASPL_148929</name>
</gene>
<feature type="region of interest" description="Disordered" evidence="2">
    <location>
        <begin position="284"/>
        <end position="317"/>
    </location>
</feature>
<evidence type="ECO:0000256" key="2">
    <source>
        <dbReference type="SAM" id="MobiDB-lite"/>
    </source>
</evidence>
<reference evidence="4" key="1">
    <citation type="submission" date="2018-01" db="EMBL/GenBank/DDBJ databases">
        <authorList>
            <person name="Mao J.F."/>
        </authorList>
    </citation>
    <scope>NUCLEOTIDE SEQUENCE</scope>
    <source>
        <strain evidence="4">Huo1</strain>
        <tissue evidence="4">Leaf</tissue>
    </source>
</reference>
<dbReference type="FunFam" id="1.10.3730.20:FF:000006">
    <property type="entry name" value="Probable magnesium transporter"/>
    <property type="match status" value="1"/>
</dbReference>
<feature type="region of interest" description="Disordered" evidence="2">
    <location>
        <begin position="351"/>
        <end position="406"/>
    </location>
</feature>
<protein>
    <recommendedName>
        <fullName evidence="6">Magnesium transporter</fullName>
    </recommendedName>
</protein>
<evidence type="ECO:0000313" key="4">
    <source>
        <dbReference type="EMBL" id="KAG6391177.1"/>
    </source>
</evidence>
<evidence type="ECO:0008006" key="6">
    <source>
        <dbReference type="Google" id="ProtNLM"/>
    </source>
</evidence>
<dbReference type="SUPFAM" id="SSF103481">
    <property type="entry name" value="Multidrug resistance efflux transporter EmrE"/>
    <property type="match status" value="1"/>
</dbReference>
<feature type="compositionally biased region" description="Acidic residues" evidence="2">
    <location>
        <begin position="352"/>
        <end position="362"/>
    </location>
</feature>
<accession>A0A8X8WA92</accession>
<keyword evidence="3" id="KW-1133">Transmembrane helix</keyword>
<organism evidence="4">
    <name type="scientific">Salvia splendens</name>
    <name type="common">Scarlet sage</name>
    <dbReference type="NCBI Taxonomy" id="180675"/>
    <lineage>
        <taxon>Eukaryota</taxon>
        <taxon>Viridiplantae</taxon>
        <taxon>Streptophyta</taxon>
        <taxon>Embryophyta</taxon>
        <taxon>Tracheophyta</taxon>
        <taxon>Spermatophyta</taxon>
        <taxon>Magnoliopsida</taxon>
        <taxon>eudicotyledons</taxon>
        <taxon>Gunneridae</taxon>
        <taxon>Pentapetalae</taxon>
        <taxon>asterids</taxon>
        <taxon>lamiids</taxon>
        <taxon>Lamiales</taxon>
        <taxon>Lamiaceae</taxon>
        <taxon>Nepetoideae</taxon>
        <taxon>Mentheae</taxon>
        <taxon>Salviinae</taxon>
        <taxon>Salvia</taxon>
        <taxon>Salvia subgen. Calosphace</taxon>
        <taxon>core Calosphace</taxon>
    </lineage>
</organism>
<dbReference type="EMBL" id="PNBA02000019">
    <property type="protein sequence ID" value="KAG6391177.1"/>
    <property type="molecule type" value="Genomic_DNA"/>
</dbReference>
<feature type="transmembrane region" description="Helical" evidence="3">
    <location>
        <begin position="73"/>
        <end position="93"/>
    </location>
</feature>
<comment type="caution">
    <text evidence="4">The sequence shown here is derived from an EMBL/GenBank/DDBJ whole genome shotgun (WGS) entry which is preliminary data.</text>
</comment>
<keyword evidence="5" id="KW-1185">Reference proteome</keyword>
<dbReference type="AlphaFoldDB" id="A0A8X8WA92"/>
<feature type="transmembrane region" description="Helical" evidence="3">
    <location>
        <begin position="129"/>
        <end position="147"/>
    </location>
</feature>
<feature type="compositionally biased region" description="Basic and acidic residues" evidence="2">
    <location>
        <begin position="284"/>
        <end position="312"/>
    </location>
</feature>
<keyword evidence="3" id="KW-0472">Membrane</keyword>
<proteinExistence type="predicted"/>
<evidence type="ECO:0000256" key="3">
    <source>
        <dbReference type="SAM" id="Phobius"/>
    </source>
</evidence>
<feature type="transmembrane region" description="Helical" evidence="3">
    <location>
        <begin position="99"/>
        <end position="117"/>
    </location>
</feature>
<name>A0A8X8WA92_SALSN</name>
<dbReference type="PANTHER" id="PTHR36801">
    <property type="entry name" value="OS06G0150200 PROTEIN"/>
    <property type="match status" value="1"/>
</dbReference>
<evidence type="ECO:0000313" key="5">
    <source>
        <dbReference type="Proteomes" id="UP000298416"/>
    </source>
</evidence>
<dbReference type="PANTHER" id="PTHR36801:SF3">
    <property type="entry name" value="OS06G0150300 PROTEIN"/>
    <property type="match status" value="1"/>
</dbReference>
<dbReference type="Gene3D" id="1.10.3730.20">
    <property type="match status" value="1"/>
</dbReference>
<dbReference type="InterPro" id="IPR037185">
    <property type="entry name" value="EmrE-like"/>
</dbReference>
<reference evidence="4" key="2">
    <citation type="submission" date="2020-08" db="EMBL/GenBank/DDBJ databases">
        <title>Plant Genome Project.</title>
        <authorList>
            <person name="Zhang R.-G."/>
        </authorList>
    </citation>
    <scope>NUCLEOTIDE SEQUENCE</scope>
    <source>
        <strain evidence="4">Huo1</strain>
        <tissue evidence="4">Leaf</tissue>
    </source>
</reference>
<keyword evidence="3" id="KW-0812">Transmembrane</keyword>
<dbReference type="Proteomes" id="UP000298416">
    <property type="component" value="Unassembled WGS sequence"/>
</dbReference>
<sequence length="527" mass="58390">MWESICLTIAATAGNSIGKVLQKKGTLILPPLSFKLKVIRAYASNSPWIIGFLMDIFGAILMLLALSQAPVSVIQPVSGCGLAILSVFSHFYLKEFMNAIDWIGIALAGIGTIGVGAGGEEQNSPSISIMYLPWLAFVVVLVFVDAIRSGRGNHLWLGVRNPIRDCICNIKDGILVLGARIFQVIASRLCLDQHNVQCLWIYLPDPWFEARKSNRRVHVCSCCLDHDWCAFRHVCTWRTAAFGPHISPIASPRMALHHPRSDPAGIFVKVDATPPEAVETLHTRRDREEFRPKAGELGPCKEHNPEHRDPSEHAASFDTAPCESESLSYFDSVRVYISYFCGVLFRKRPPAVEDDDSSEEYPDPSTASSDGVRGDGTMTPEDVAAKPCSPEQTPSLPMPPGNSHMRTVSCSHNLHHRRTSSGVSRLVSSMSVRVMGGSGGAAEKPSPRIRERARIFKHEDSVWKKTIILGERCRVPEDEDEDDVKLFDEKGNKIITYHPKSHSGLLQYSRQSTSLDADHDFRTNLKL</sequence>